<dbReference type="EMBL" id="CP056041">
    <property type="protein sequence ID" value="QKZ16137.1"/>
    <property type="molecule type" value="Genomic_DNA"/>
</dbReference>
<dbReference type="RefSeq" id="WP_176573825.1">
    <property type="nucleotide sequence ID" value="NZ_CBDRGH010000056.1"/>
</dbReference>
<dbReference type="SUPFAM" id="SSF50969">
    <property type="entry name" value="YVTN repeat-like/Quinoprotein amine dehydrogenase"/>
    <property type="match status" value="1"/>
</dbReference>
<dbReference type="GO" id="GO:0005975">
    <property type="term" value="P:carbohydrate metabolic process"/>
    <property type="evidence" value="ECO:0007669"/>
    <property type="project" value="UniProtKB-ARBA"/>
</dbReference>
<evidence type="ECO:0008006" key="4">
    <source>
        <dbReference type="Google" id="ProtNLM"/>
    </source>
</evidence>
<accession>A0A7I0NSU4</accession>
<sequence>MRIHKRAALAAATALIGSLTLIGAGSVTATAEETAGAAGVALPSASFRDIVVDGVHDRVFVSDPSGGTIVVTDYEGAVVGQITAEEGAAGLVLSADAGKLYVALSTADAIAEIDTATLTETNRWPTGTGTSPQTLAMAGGKLWFGYTIASSGGIGVLDVASPSPTATPVPSGRYWYYAPTLASSPADPNALVAGEEGVSPAMLAVYDTSTGTLQKRAERGFSSAPSISYMNDFAVTADGQNIVVAANNPYDHQIVRVSDLSSNGSYSSWQFPNAVAVATDGTVATGADGDFVKTYRPGTTWPALHEYAVDDLQRDGLAWAPDENRLFAVTGFSYGSAPTLHVLPNAGKLDTTLSLQSPPTSRRGKPLTVTGWLTAAEPLPAGTTVEVTRTDADHPTGTPVGTFPISATTGDFTFTESPRMLGDITYTATYSGDGTHVPARAETTVTITK</sequence>
<protein>
    <recommendedName>
        <fullName evidence="4">Ig-like domain repeat protein</fullName>
    </recommendedName>
</protein>
<dbReference type="InterPro" id="IPR051200">
    <property type="entry name" value="Host-pathogen_enzymatic-act"/>
</dbReference>
<dbReference type="Proteomes" id="UP000509418">
    <property type="component" value="Chromosome"/>
</dbReference>
<feature type="chain" id="PRO_5038885014" description="Ig-like domain repeat protein" evidence="1">
    <location>
        <begin position="30"/>
        <end position="449"/>
    </location>
</feature>
<evidence type="ECO:0000256" key="1">
    <source>
        <dbReference type="SAM" id="SignalP"/>
    </source>
</evidence>
<feature type="signal peptide" evidence="1">
    <location>
        <begin position="1"/>
        <end position="29"/>
    </location>
</feature>
<evidence type="ECO:0000313" key="2">
    <source>
        <dbReference type="EMBL" id="QKZ16137.1"/>
    </source>
</evidence>
<keyword evidence="3" id="KW-1185">Reference proteome</keyword>
<name>A0A7I0NSU4_STRCX</name>
<dbReference type="Gene3D" id="2.130.10.10">
    <property type="entry name" value="YVTN repeat-like/Quinoprotein amine dehydrogenase"/>
    <property type="match status" value="2"/>
</dbReference>
<keyword evidence="1" id="KW-0732">Signal</keyword>
<dbReference type="PANTHER" id="PTHR47197:SF3">
    <property type="entry name" value="DIHYDRO-HEME D1 DEHYDROGENASE"/>
    <property type="match status" value="1"/>
</dbReference>
<dbReference type="AlphaFoldDB" id="A0A7I0NSU4"/>
<evidence type="ECO:0000313" key="3">
    <source>
        <dbReference type="Proteomes" id="UP000509418"/>
    </source>
</evidence>
<proteinExistence type="predicted"/>
<dbReference type="InterPro" id="IPR013783">
    <property type="entry name" value="Ig-like_fold"/>
</dbReference>
<dbReference type="InterPro" id="IPR015943">
    <property type="entry name" value="WD40/YVTN_repeat-like_dom_sf"/>
</dbReference>
<reference evidence="2 3" key="1">
    <citation type="submission" date="2020-06" db="EMBL/GenBank/DDBJ databases">
        <title>Genome mining for natural products.</title>
        <authorList>
            <person name="Zhang B."/>
            <person name="Shi J."/>
            <person name="Ge H."/>
        </authorList>
    </citation>
    <scope>NUCLEOTIDE SEQUENCE [LARGE SCALE GENOMIC DNA]</scope>
    <source>
        <strain evidence="2 3">NA02069</strain>
    </source>
</reference>
<dbReference type="Gene3D" id="2.60.40.10">
    <property type="entry name" value="Immunoglobulins"/>
    <property type="match status" value="1"/>
</dbReference>
<dbReference type="InterPro" id="IPR011044">
    <property type="entry name" value="Quino_amine_DH_bsu"/>
</dbReference>
<dbReference type="PANTHER" id="PTHR47197">
    <property type="entry name" value="PROTEIN NIRF"/>
    <property type="match status" value="1"/>
</dbReference>
<gene>
    <name evidence="2" type="ORF">HUT05_01310</name>
</gene>
<organism evidence="2 3">
    <name type="scientific">Streptomyces chartreusis</name>
    <dbReference type="NCBI Taxonomy" id="1969"/>
    <lineage>
        <taxon>Bacteria</taxon>
        <taxon>Bacillati</taxon>
        <taxon>Actinomycetota</taxon>
        <taxon>Actinomycetes</taxon>
        <taxon>Kitasatosporales</taxon>
        <taxon>Streptomycetaceae</taxon>
        <taxon>Streptomyces</taxon>
    </lineage>
</organism>